<feature type="domain" description="Glycosyltransferase 2-like" evidence="1">
    <location>
        <begin position="5"/>
        <end position="168"/>
    </location>
</feature>
<organism evidence="2 3">
    <name type="scientific">Flavobacterium muglaense</name>
    <dbReference type="NCBI Taxonomy" id="2764716"/>
    <lineage>
        <taxon>Bacteria</taxon>
        <taxon>Pseudomonadati</taxon>
        <taxon>Bacteroidota</taxon>
        <taxon>Flavobacteriia</taxon>
        <taxon>Flavobacteriales</taxon>
        <taxon>Flavobacteriaceae</taxon>
        <taxon>Flavobacterium</taxon>
    </lineage>
</organism>
<dbReference type="PANTHER" id="PTHR22916">
    <property type="entry name" value="GLYCOSYLTRANSFERASE"/>
    <property type="match status" value="1"/>
</dbReference>
<name>A0A923SGI2_9FLAO</name>
<dbReference type="AlphaFoldDB" id="A0A923SGI2"/>
<dbReference type="InterPro" id="IPR001173">
    <property type="entry name" value="Glyco_trans_2-like"/>
</dbReference>
<dbReference type="InterPro" id="IPR029044">
    <property type="entry name" value="Nucleotide-diphossugar_trans"/>
</dbReference>
<evidence type="ECO:0000313" key="2">
    <source>
        <dbReference type="EMBL" id="MBC5845605.1"/>
    </source>
</evidence>
<dbReference type="Proteomes" id="UP000641454">
    <property type="component" value="Unassembled WGS sequence"/>
</dbReference>
<dbReference type="RefSeq" id="WP_187020401.1">
    <property type="nucleotide sequence ID" value="NZ_JACRUK010000047.1"/>
</dbReference>
<gene>
    <name evidence="2" type="ORF">H8R25_14325</name>
</gene>
<protein>
    <submittedName>
        <fullName evidence="2">Glycosyltransferase family 2 protein</fullName>
    </submittedName>
</protein>
<dbReference type="Pfam" id="PF00535">
    <property type="entry name" value="Glycos_transf_2"/>
    <property type="match status" value="1"/>
</dbReference>
<dbReference type="SUPFAM" id="SSF53448">
    <property type="entry name" value="Nucleotide-diphospho-sugar transferases"/>
    <property type="match status" value="1"/>
</dbReference>
<dbReference type="Gene3D" id="3.90.550.10">
    <property type="entry name" value="Spore Coat Polysaccharide Biosynthesis Protein SpsA, Chain A"/>
    <property type="match status" value="1"/>
</dbReference>
<comment type="caution">
    <text evidence="2">The sequence shown here is derived from an EMBL/GenBank/DDBJ whole genome shotgun (WGS) entry which is preliminary data.</text>
</comment>
<dbReference type="GO" id="GO:0016758">
    <property type="term" value="F:hexosyltransferase activity"/>
    <property type="evidence" value="ECO:0007669"/>
    <property type="project" value="UniProtKB-ARBA"/>
</dbReference>
<proteinExistence type="predicted"/>
<sequence length="308" mass="35420">MPFFSVIIPLYNKENFIEATLQSVLAQTFIDYEVLIIDDGSTDSSASIIKGYTDSRIRYFKTANKGVSSARNYGIQNATANYITFLDADDYWYPHFLEVMFKNSNKEPEIRVFSAAIEIETNNTTFPAAYSILQKNEYEIVNYFSASFKETVICTSCAVFHKTVFDNVGFFDTQLKSGQDTDLWIRIGLEYPVLFSWEILARYVYDQNSLSKNINFLHTKPDFTAFAIAEKTDPLLKKFLDLNRFSLAIKFKLAGNKNAFRNQCKAIDRSNLSTQKRIVLSFPAFLLRILIRFKTFWTEHGLGSAVFK</sequence>
<accession>A0A923SGI2</accession>
<evidence type="ECO:0000313" key="3">
    <source>
        <dbReference type="Proteomes" id="UP000641454"/>
    </source>
</evidence>
<dbReference type="EMBL" id="JACRUL010000045">
    <property type="protein sequence ID" value="MBC5845605.1"/>
    <property type="molecule type" value="Genomic_DNA"/>
</dbReference>
<dbReference type="CDD" id="cd00761">
    <property type="entry name" value="Glyco_tranf_GTA_type"/>
    <property type="match status" value="1"/>
</dbReference>
<dbReference type="PANTHER" id="PTHR22916:SF3">
    <property type="entry name" value="UDP-GLCNAC:BETAGAL BETA-1,3-N-ACETYLGLUCOSAMINYLTRANSFERASE-LIKE PROTEIN 1"/>
    <property type="match status" value="1"/>
</dbReference>
<keyword evidence="3" id="KW-1185">Reference proteome</keyword>
<evidence type="ECO:0000259" key="1">
    <source>
        <dbReference type="Pfam" id="PF00535"/>
    </source>
</evidence>
<reference evidence="2 3" key="1">
    <citation type="submission" date="2020-08" db="EMBL/GenBank/DDBJ databases">
        <title>Description of novel Flavobacterium F-392 isolate.</title>
        <authorList>
            <person name="Saticioglu I.B."/>
            <person name="Duman M."/>
            <person name="Altun S."/>
        </authorList>
    </citation>
    <scope>NUCLEOTIDE SEQUENCE [LARGE SCALE GENOMIC DNA]</scope>
    <source>
        <strain evidence="2 3">F-392</strain>
    </source>
</reference>